<dbReference type="GO" id="GO:0006355">
    <property type="term" value="P:regulation of DNA-templated transcription"/>
    <property type="evidence" value="ECO:0007669"/>
    <property type="project" value="UniProtKB-UniRule"/>
</dbReference>
<dbReference type="NCBIfam" id="NF009044">
    <property type="entry name" value="PRK12378.1"/>
    <property type="match status" value="1"/>
</dbReference>
<proteinExistence type="inferred from homology"/>
<keyword evidence="3 6" id="KW-0805">Transcription regulation</keyword>
<feature type="domain" description="TACO1/YebC-like second and third" evidence="7">
    <location>
        <begin position="81"/>
        <end position="237"/>
    </location>
</feature>
<dbReference type="OrthoDB" id="9781053at2"/>
<evidence type="ECO:0000259" key="8">
    <source>
        <dbReference type="Pfam" id="PF20772"/>
    </source>
</evidence>
<evidence type="ECO:0000256" key="6">
    <source>
        <dbReference type="HAMAP-Rule" id="MF_00693"/>
    </source>
</evidence>
<feature type="domain" description="TACO1/YebC-like N-terminal" evidence="8">
    <location>
        <begin position="5"/>
        <end position="75"/>
    </location>
</feature>
<keyword evidence="5 6" id="KW-0804">Transcription</keyword>
<dbReference type="InterPro" id="IPR048300">
    <property type="entry name" value="TACO1_YebC-like_2nd/3rd_dom"/>
</dbReference>
<dbReference type="NCBIfam" id="TIGR01033">
    <property type="entry name" value="YebC/PmpR family DNA-binding transcriptional regulator"/>
    <property type="match status" value="1"/>
</dbReference>
<dbReference type="InterPro" id="IPR026564">
    <property type="entry name" value="Transcrip_reg_TACO1-like_dom3"/>
</dbReference>
<dbReference type="InterPro" id="IPR049083">
    <property type="entry name" value="TACO1_YebC_N"/>
</dbReference>
<dbReference type="HAMAP" id="MF_00693">
    <property type="entry name" value="Transcrip_reg_TACO1"/>
    <property type="match status" value="1"/>
</dbReference>
<keyword evidence="2 6" id="KW-0963">Cytoplasm</keyword>
<dbReference type="RefSeq" id="WP_145188764.1">
    <property type="nucleotide sequence ID" value="NZ_CP036290.1"/>
</dbReference>
<dbReference type="NCBIfam" id="NF001030">
    <property type="entry name" value="PRK00110.1"/>
    <property type="match status" value="1"/>
</dbReference>
<evidence type="ECO:0000256" key="1">
    <source>
        <dbReference type="ARBA" id="ARBA00008724"/>
    </source>
</evidence>
<evidence type="ECO:0000256" key="3">
    <source>
        <dbReference type="ARBA" id="ARBA00023015"/>
    </source>
</evidence>
<organism evidence="9 10">
    <name type="scientific">Rohdeia mirabilis</name>
    <dbReference type="NCBI Taxonomy" id="2528008"/>
    <lineage>
        <taxon>Bacteria</taxon>
        <taxon>Pseudomonadati</taxon>
        <taxon>Planctomycetota</taxon>
        <taxon>Planctomycetia</taxon>
        <taxon>Planctomycetia incertae sedis</taxon>
        <taxon>Rohdeia</taxon>
    </lineage>
</organism>
<dbReference type="InterPro" id="IPR017856">
    <property type="entry name" value="Integrase-like_N"/>
</dbReference>
<dbReference type="Pfam" id="PF20772">
    <property type="entry name" value="TACO1_YebC_N"/>
    <property type="match status" value="1"/>
</dbReference>
<dbReference type="FunFam" id="1.10.10.200:FF:000002">
    <property type="entry name" value="Probable transcriptional regulatory protein CLM62_37755"/>
    <property type="match status" value="1"/>
</dbReference>
<dbReference type="SUPFAM" id="SSF75625">
    <property type="entry name" value="YebC-like"/>
    <property type="match status" value="1"/>
</dbReference>
<accession>A0A518D1T3</accession>
<comment type="subcellular location">
    <subcellularLocation>
        <location evidence="6">Cytoplasm</location>
    </subcellularLocation>
</comment>
<dbReference type="PANTHER" id="PTHR12532">
    <property type="entry name" value="TRANSLATIONAL ACTIVATOR OF CYTOCHROME C OXIDASE 1"/>
    <property type="match status" value="1"/>
</dbReference>
<keyword evidence="10" id="KW-1185">Reference proteome</keyword>
<dbReference type="GO" id="GO:0003677">
    <property type="term" value="F:DNA binding"/>
    <property type="evidence" value="ECO:0007669"/>
    <property type="project" value="UniProtKB-UniRule"/>
</dbReference>
<evidence type="ECO:0000313" key="9">
    <source>
        <dbReference type="EMBL" id="QDU85432.1"/>
    </source>
</evidence>
<reference evidence="9 10" key="1">
    <citation type="submission" date="2019-02" db="EMBL/GenBank/DDBJ databases">
        <title>Deep-cultivation of Planctomycetes and their phenomic and genomic characterization uncovers novel biology.</title>
        <authorList>
            <person name="Wiegand S."/>
            <person name="Jogler M."/>
            <person name="Boedeker C."/>
            <person name="Pinto D."/>
            <person name="Vollmers J."/>
            <person name="Rivas-Marin E."/>
            <person name="Kohn T."/>
            <person name="Peeters S.H."/>
            <person name="Heuer A."/>
            <person name="Rast P."/>
            <person name="Oberbeckmann S."/>
            <person name="Bunk B."/>
            <person name="Jeske O."/>
            <person name="Meyerdierks A."/>
            <person name="Storesund J.E."/>
            <person name="Kallscheuer N."/>
            <person name="Luecker S."/>
            <person name="Lage O.M."/>
            <person name="Pohl T."/>
            <person name="Merkel B.J."/>
            <person name="Hornburger P."/>
            <person name="Mueller R.-W."/>
            <person name="Bruemmer F."/>
            <person name="Labrenz M."/>
            <person name="Spormann A.M."/>
            <person name="Op den Camp H."/>
            <person name="Overmann J."/>
            <person name="Amann R."/>
            <person name="Jetten M.S.M."/>
            <person name="Mascher T."/>
            <person name="Medema M.H."/>
            <person name="Devos D.P."/>
            <person name="Kaster A.-K."/>
            <person name="Ovreas L."/>
            <person name="Rohde M."/>
            <person name="Galperin M.Y."/>
            <person name="Jogler C."/>
        </authorList>
    </citation>
    <scope>NUCLEOTIDE SEQUENCE [LARGE SCALE GENOMIC DNA]</scope>
    <source>
        <strain evidence="9 10">Pla163</strain>
    </source>
</reference>
<sequence length="249" mass="27258">MAGHSHAANVARRKNAVDAKRAKIFSKCSKMILSAVKQGGPDPDQNLKLKYAVEKAKAANMPKDNIQRAIKSASGDNKGDMEELSYEGYAVGGVAVMVAALTDNRNRTAADIKFIFEKRGGNLGSPGSVSFMFDFRSIFVIETGERSEEQLMELALEVGADDVEFDAEASTLLADAKNFIEVKEALESQGVEFLSAEIGYVPQTTAKVATLEDAKKVMRLIDDLDDHEDVQTVYANYEFEDGWMEQLEG</sequence>
<evidence type="ECO:0000256" key="4">
    <source>
        <dbReference type="ARBA" id="ARBA00023125"/>
    </source>
</evidence>
<dbReference type="AlphaFoldDB" id="A0A518D1T3"/>
<evidence type="ECO:0000256" key="2">
    <source>
        <dbReference type="ARBA" id="ARBA00022490"/>
    </source>
</evidence>
<evidence type="ECO:0000259" key="7">
    <source>
        <dbReference type="Pfam" id="PF01709"/>
    </source>
</evidence>
<comment type="similarity">
    <text evidence="1 6">Belongs to the TACO1 family.</text>
</comment>
<dbReference type="GO" id="GO:0005829">
    <property type="term" value="C:cytosol"/>
    <property type="evidence" value="ECO:0007669"/>
    <property type="project" value="TreeGrafter"/>
</dbReference>
<dbReference type="PANTHER" id="PTHR12532:SF6">
    <property type="entry name" value="TRANSCRIPTIONAL REGULATORY PROTEIN YEBC-RELATED"/>
    <property type="match status" value="1"/>
</dbReference>
<dbReference type="EMBL" id="CP036290">
    <property type="protein sequence ID" value="QDU85432.1"/>
    <property type="molecule type" value="Genomic_DNA"/>
</dbReference>
<evidence type="ECO:0000256" key="5">
    <source>
        <dbReference type="ARBA" id="ARBA00023163"/>
    </source>
</evidence>
<evidence type="ECO:0000313" key="10">
    <source>
        <dbReference type="Proteomes" id="UP000319342"/>
    </source>
</evidence>
<keyword evidence="4 6" id="KW-0238">DNA-binding</keyword>
<dbReference type="InterPro" id="IPR029072">
    <property type="entry name" value="YebC-like"/>
</dbReference>
<dbReference type="Pfam" id="PF01709">
    <property type="entry name" value="Transcrip_reg"/>
    <property type="match status" value="1"/>
</dbReference>
<dbReference type="Gene3D" id="1.10.10.200">
    <property type="match status" value="1"/>
</dbReference>
<dbReference type="InterPro" id="IPR002876">
    <property type="entry name" value="Transcrip_reg_TACO1-like"/>
</dbReference>
<protein>
    <recommendedName>
        <fullName evidence="6">Probable transcriptional regulatory protein Pla163_25610</fullName>
    </recommendedName>
</protein>
<gene>
    <name evidence="9" type="ORF">Pla163_25610</name>
</gene>
<name>A0A518D1T3_9BACT</name>
<dbReference type="Proteomes" id="UP000319342">
    <property type="component" value="Chromosome"/>
</dbReference>
<dbReference type="Gene3D" id="3.30.70.980">
    <property type="match status" value="2"/>
</dbReference>